<accession>A0A4U6UFW3</accession>
<feature type="compositionally biased region" description="Polar residues" evidence="1">
    <location>
        <begin position="1"/>
        <end position="10"/>
    </location>
</feature>
<dbReference type="Gramene" id="TKW09337">
    <property type="protein sequence ID" value="TKW09337"/>
    <property type="gene ID" value="SEVIR_6G087550v2"/>
</dbReference>
<evidence type="ECO:0000313" key="2">
    <source>
        <dbReference type="EMBL" id="TKW09337.1"/>
    </source>
</evidence>
<evidence type="ECO:0000256" key="1">
    <source>
        <dbReference type="SAM" id="MobiDB-lite"/>
    </source>
</evidence>
<dbReference type="AlphaFoldDB" id="A0A4U6UFW3"/>
<protein>
    <submittedName>
        <fullName evidence="2">Uncharacterized protein</fullName>
    </submittedName>
</protein>
<gene>
    <name evidence="2" type="ORF">SEVIR_6G087550v2</name>
</gene>
<keyword evidence="3" id="KW-1185">Reference proteome</keyword>
<feature type="region of interest" description="Disordered" evidence="1">
    <location>
        <begin position="96"/>
        <end position="145"/>
    </location>
</feature>
<reference evidence="2" key="1">
    <citation type="submission" date="2019-03" db="EMBL/GenBank/DDBJ databases">
        <title>WGS assembly of Setaria viridis.</title>
        <authorList>
            <person name="Huang P."/>
            <person name="Jenkins J."/>
            <person name="Grimwood J."/>
            <person name="Barry K."/>
            <person name="Healey A."/>
            <person name="Mamidi S."/>
            <person name="Sreedasyam A."/>
            <person name="Shu S."/>
            <person name="Feldman M."/>
            <person name="Wu J."/>
            <person name="Yu Y."/>
            <person name="Chen C."/>
            <person name="Johnson J."/>
            <person name="Rokhsar D."/>
            <person name="Baxter I."/>
            <person name="Schmutz J."/>
            <person name="Brutnell T."/>
            <person name="Kellogg E."/>
        </authorList>
    </citation>
    <scope>NUCLEOTIDE SEQUENCE [LARGE SCALE GENOMIC DNA]</scope>
</reference>
<proteinExistence type="predicted"/>
<feature type="region of interest" description="Disordered" evidence="1">
    <location>
        <begin position="1"/>
        <end position="49"/>
    </location>
</feature>
<dbReference type="Proteomes" id="UP000298652">
    <property type="component" value="Chromosome 6"/>
</dbReference>
<dbReference type="EMBL" id="CM016557">
    <property type="protein sequence ID" value="TKW09337.1"/>
    <property type="molecule type" value="Genomic_DNA"/>
</dbReference>
<sequence length="165" mass="19028">MGHRFPSSQRKPIACEDPPLKYRSRRRPSPGRNEAGEVHAGGAQLAIASDFAEPSSRRDAGALLPRTPTSWAAARSRACRRHRRWCRLLRPRAPAVRVGGSGGCSARRRRRRRPARVGASRRSWRASTRQAPRYRRSSTSEKKRCSSYHPYGDIFWWWVVRWIIR</sequence>
<organism evidence="2 3">
    <name type="scientific">Setaria viridis</name>
    <name type="common">Green bristlegrass</name>
    <name type="synonym">Setaria italica subsp. viridis</name>
    <dbReference type="NCBI Taxonomy" id="4556"/>
    <lineage>
        <taxon>Eukaryota</taxon>
        <taxon>Viridiplantae</taxon>
        <taxon>Streptophyta</taxon>
        <taxon>Embryophyta</taxon>
        <taxon>Tracheophyta</taxon>
        <taxon>Spermatophyta</taxon>
        <taxon>Magnoliopsida</taxon>
        <taxon>Liliopsida</taxon>
        <taxon>Poales</taxon>
        <taxon>Poaceae</taxon>
        <taxon>PACMAD clade</taxon>
        <taxon>Panicoideae</taxon>
        <taxon>Panicodae</taxon>
        <taxon>Paniceae</taxon>
        <taxon>Cenchrinae</taxon>
        <taxon>Setaria</taxon>
    </lineage>
</organism>
<name>A0A4U6UFW3_SETVI</name>
<evidence type="ECO:0000313" key="3">
    <source>
        <dbReference type="Proteomes" id="UP000298652"/>
    </source>
</evidence>
<feature type="compositionally biased region" description="Basic residues" evidence="1">
    <location>
        <begin position="106"/>
        <end position="115"/>
    </location>
</feature>